<comment type="caution">
    <text evidence="2">The sequence shown here is derived from an EMBL/GenBank/DDBJ whole genome shotgun (WGS) entry which is preliminary data.</text>
</comment>
<evidence type="ECO:0000313" key="3">
    <source>
        <dbReference type="Proteomes" id="UP001208570"/>
    </source>
</evidence>
<name>A0AAD9MXW9_9ANNE</name>
<dbReference type="PANTHER" id="PTHR48465">
    <property type="entry name" value="PROTEIN SSUH2 HOMOLOG"/>
    <property type="match status" value="1"/>
</dbReference>
<proteinExistence type="predicted"/>
<keyword evidence="3" id="KW-1185">Reference proteome</keyword>
<dbReference type="Proteomes" id="UP001208570">
    <property type="component" value="Unassembled WGS sequence"/>
</dbReference>
<dbReference type="PANTHER" id="PTHR48465:SF1">
    <property type="entry name" value="PROTEIN SSUH2 HOMOLOG"/>
    <property type="match status" value="1"/>
</dbReference>
<gene>
    <name evidence="2" type="ORF">LSH36_433g02015</name>
</gene>
<feature type="region of interest" description="Disordered" evidence="1">
    <location>
        <begin position="53"/>
        <end position="73"/>
    </location>
</feature>
<dbReference type="AlphaFoldDB" id="A0AAD9MXW9"/>
<organism evidence="2 3">
    <name type="scientific">Paralvinella palmiformis</name>
    <dbReference type="NCBI Taxonomy" id="53620"/>
    <lineage>
        <taxon>Eukaryota</taxon>
        <taxon>Metazoa</taxon>
        <taxon>Spiralia</taxon>
        <taxon>Lophotrochozoa</taxon>
        <taxon>Annelida</taxon>
        <taxon>Polychaeta</taxon>
        <taxon>Sedentaria</taxon>
        <taxon>Canalipalpata</taxon>
        <taxon>Terebellida</taxon>
        <taxon>Terebelliformia</taxon>
        <taxon>Alvinellidae</taxon>
        <taxon>Paralvinella</taxon>
    </lineage>
</organism>
<accession>A0AAD9MXW9</accession>
<reference evidence="2" key="1">
    <citation type="journal article" date="2023" name="Mol. Biol. Evol.">
        <title>Third-Generation Sequencing Reveals the Adaptive Role of the Epigenome in Three Deep-Sea Polychaetes.</title>
        <authorList>
            <person name="Perez M."/>
            <person name="Aroh O."/>
            <person name="Sun Y."/>
            <person name="Lan Y."/>
            <person name="Juniper S.K."/>
            <person name="Young C.R."/>
            <person name="Angers B."/>
            <person name="Qian P.Y."/>
        </authorList>
    </citation>
    <scope>NUCLEOTIDE SEQUENCE</scope>
    <source>
        <strain evidence="2">P08H-3</strain>
    </source>
</reference>
<dbReference type="EMBL" id="JAODUP010000433">
    <property type="protein sequence ID" value="KAK2149872.1"/>
    <property type="molecule type" value="Genomic_DNA"/>
</dbReference>
<dbReference type="InterPro" id="IPR052789">
    <property type="entry name" value="SSUH2_homolog"/>
</dbReference>
<sequence>MYDGPDMPTTDLPEDHCGPEPVHAPLDVSRLAKIPGYEGVGYYPNAENSPIISPTLHDDISNTGPQKQPEEGYKRAAAKDMIINKITLFTALNYTLETYTETRHATWEQEPYEDGLYSKLLGMVFWLEEENTRRLLVKLLFIEEVFIHSLHTSQAIDGPTSGIAPGPWIIKCHPTQMFKDEMHSLEVPHTACVMVLMMT</sequence>
<evidence type="ECO:0000256" key="1">
    <source>
        <dbReference type="SAM" id="MobiDB-lite"/>
    </source>
</evidence>
<evidence type="ECO:0000313" key="2">
    <source>
        <dbReference type="EMBL" id="KAK2149872.1"/>
    </source>
</evidence>
<protein>
    <submittedName>
        <fullName evidence="2">Uncharacterized protein</fullName>
    </submittedName>
</protein>
<feature type="region of interest" description="Disordered" evidence="1">
    <location>
        <begin position="1"/>
        <end position="24"/>
    </location>
</feature>